<evidence type="ECO:0000259" key="6">
    <source>
        <dbReference type="Pfam" id="PF00155"/>
    </source>
</evidence>
<dbReference type="PANTHER" id="PTHR43807">
    <property type="entry name" value="FI04487P"/>
    <property type="match status" value="1"/>
</dbReference>
<keyword evidence="4" id="KW-0663">Pyridoxal phosphate</keyword>
<dbReference type="GO" id="GO:0016212">
    <property type="term" value="F:kynurenine-oxoglutarate transaminase activity"/>
    <property type="evidence" value="ECO:0007669"/>
    <property type="project" value="TreeGrafter"/>
</dbReference>
<evidence type="ECO:0000256" key="1">
    <source>
        <dbReference type="ARBA" id="ARBA00001933"/>
    </source>
</evidence>
<feature type="domain" description="Aminotransferase class I/classII large" evidence="6">
    <location>
        <begin position="82"/>
        <end position="445"/>
    </location>
</feature>
<feature type="compositionally biased region" description="Low complexity" evidence="5">
    <location>
        <begin position="455"/>
        <end position="483"/>
    </location>
</feature>
<dbReference type="PANTHER" id="PTHR43807:SF20">
    <property type="entry name" value="FI04487P"/>
    <property type="match status" value="1"/>
</dbReference>
<comment type="cofactor">
    <cofactor evidence="1">
        <name>pyridoxal 5'-phosphate</name>
        <dbReference type="ChEBI" id="CHEBI:597326"/>
    </cofactor>
</comment>
<dbReference type="Gene3D" id="3.40.640.10">
    <property type="entry name" value="Type I PLP-dependent aspartate aminotransferase-like (Major domain)"/>
    <property type="match status" value="1"/>
</dbReference>
<sequence>MVKNPTSGAQDTLPIGWLSTMESMSSHRSPSPDPLALDQPWARTAAGANTLGFETSSSTPPSTPAVMPTIYERTTAAAIAHDAVNLGQGFPDTEGPDWLLQLAARAITEPETGPRNQYAPGMGLPTLREAISDAQARRQGVELDPATQVMVTTGATEGISATILAFARPGSEVLTFEPHYDSYGACAALAGARLVGVALRGPEFRPDLDAFEAAITERTSMILLNTPHNPTGTVFSTEELTRIVALAVKHDLRIMCDEVYEHLVLSDARLPHRSILTIPGAEEVAVAVGSAGKSFSVTGWKVGWVTGSAELVSQVRGVKQFLSFSSGPAFQWAVGHGLQDDQGFFAQNTAELEAGRDLLRAGLEELGLAPNRAEAGYFVLGNVSGITSLSAAQFCRVLAEEVGVAAIPVSALTIQHRANPSDELEHLVRFAFCKDHATIEEGLRRMREHLPAALASHPPADARPANARPATARPASAAPVTAPETLAPASTGTP</sequence>
<dbReference type="InterPro" id="IPR004839">
    <property type="entry name" value="Aminotransferase_I/II_large"/>
</dbReference>
<protein>
    <submittedName>
        <fullName evidence="7">N-succinyldiaminopimelate aminotransferase</fullName>
    </submittedName>
</protein>
<comment type="caution">
    <text evidence="7">The sequence shown here is derived from an EMBL/GenBank/DDBJ whole genome shotgun (WGS) entry which is preliminary data.</text>
</comment>
<proteinExistence type="predicted"/>
<dbReference type="InterPro" id="IPR015421">
    <property type="entry name" value="PyrdxlP-dep_Trfase_major"/>
</dbReference>
<keyword evidence="2 7" id="KW-0032">Aminotransferase</keyword>
<gene>
    <name evidence="7" type="ORF">EV640_105209</name>
</gene>
<dbReference type="Pfam" id="PF00155">
    <property type="entry name" value="Aminotran_1_2"/>
    <property type="match status" value="1"/>
</dbReference>
<accession>A0A4R7G3M9</accession>
<name>A0A4R7G3M9_9MICC</name>
<dbReference type="InterPro" id="IPR051326">
    <property type="entry name" value="Kynurenine-oxoglutarate_AT"/>
</dbReference>
<dbReference type="EMBL" id="SOAN01000005">
    <property type="protein sequence ID" value="TDS85857.1"/>
    <property type="molecule type" value="Genomic_DNA"/>
</dbReference>
<evidence type="ECO:0000256" key="4">
    <source>
        <dbReference type="ARBA" id="ARBA00022898"/>
    </source>
</evidence>
<dbReference type="SUPFAM" id="SSF53383">
    <property type="entry name" value="PLP-dependent transferases"/>
    <property type="match status" value="1"/>
</dbReference>
<feature type="region of interest" description="Disordered" evidence="5">
    <location>
        <begin position="455"/>
        <end position="494"/>
    </location>
</feature>
<dbReference type="InterPro" id="IPR015424">
    <property type="entry name" value="PyrdxlP-dep_Trfase"/>
</dbReference>
<keyword evidence="3 7" id="KW-0808">Transferase</keyword>
<dbReference type="InterPro" id="IPR015422">
    <property type="entry name" value="PyrdxlP-dep_Trfase_small"/>
</dbReference>
<evidence type="ECO:0000313" key="8">
    <source>
        <dbReference type="Proteomes" id="UP000294506"/>
    </source>
</evidence>
<reference evidence="7 8" key="1">
    <citation type="submission" date="2019-03" db="EMBL/GenBank/DDBJ databases">
        <title>Genomic Encyclopedia of Type Strains, Phase III (KMG-III): the genomes of soil and plant-associated and newly described type strains.</title>
        <authorList>
            <person name="Whitman W."/>
        </authorList>
    </citation>
    <scope>NUCLEOTIDE SEQUENCE [LARGE SCALE GENOMIC DNA]</scope>
    <source>
        <strain evidence="7 8">DSM 27373</strain>
    </source>
</reference>
<organism evidence="7 8">
    <name type="scientific">Nesterenkonia aurantiaca</name>
    <dbReference type="NCBI Taxonomy" id="1436010"/>
    <lineage>
        <taxon>Bacteria</taxon>
        <taxon>Bacillati</taxon>
        <taxon>Actinomycetota</taxon>
        <taxon>Actinomycetes</taxon>
        <taxon>Micrococcales</taxon>
        <taxon>Micrococcaceae</taxon>
        <taxon>Nesterenkonia</taxon>
    </lineage>
</organism>
<dbReference type="Proteomes" id="UP000294506">
    <property type="component" value="Unassembled WGS sequence"/>
</dbReference>
<dbReference type="CDD" id="cd00609">
    <property type="entry name" value="AAT_like"/>
    <property type="match status" value="1"/>
</dbReference>
<evidence type="ECO:0000256" key="3">
    <source>
        <dbReference type="ARBA" id="ARBA00022679"/>
    </source>
</evidence>
<dbReference type="GO" id="GO:0030170">
    <property type="term" value="F:pyridoxal phosphate binding"/>
    <property type="evidence" value="ECO:0007669"/>
    <property type="project" value="InterPro"/>
</dbReference>
<evidence type="ECO:0000256" key="5">
    <source>
        <dbReference type="SAM" id="MobiDB-lite"/>
    </source>
</evidence>
<evidence type="ECO:0000256" key="2">
    <source>
        <dbReference type="ARBA" id="ARBA00022576"/>
    </source>
</evidence>
<dbReference type="AlphaFoldDB" id="A0A4R7G3M9"/>
<evidence type="ECO:0000313" key="7">
    <source>
        <dbReference type="EMBL" id="TDS85857.1"/>
    </source>
</evidence>
<dbReference type="GO" id="GO:0005737">
    <property type="term" value="C:cytoplasm"/>
    <property type="evidence" value="ECO:0007669"/>
    <property type="project" value="TreeGrafter"/>
</dbReference>
<dbReference type="Gene3D" id="3.90.1150.10">
    <property type="entry name" value="Aspartate Aminotransferase, domain 1"/>
    <property type="match status" value="1"/>
</dbReference>
<keyword evidence="8" id="KW-1185">Reference proteome</keyword>